<evidence type="ECO:0000313" key="1">
    <source>
        <dbReference type="EMBL" id="MBY71219.1"/>
    </source>
</evidence>
<proteinExistence type="predicted"/>
<organism evidence="1">
    <name type="scientific">Sipha flava</name>
    <name type="common">yellow sugarcane aphid</name>
    <dbReference type="NCBI Taxonomy" id="143950"/>
    <lineage>
        <taxon>Eukaryota</taxon>
        <taxon>Metazoa</taxon>
        <taxon>Ecdysozoa</taxon>
        <taxon>Arthropoda</taxon>
        <taxon>Hexapoda</taxon>
        <taxon>Insecta</taxon>
        <taxon>Pterygota</taxon>
        <taxon>Neoptera</taxon>
        <taxon>Paraneoptera</taxon>
        <taxon>Hemiptera</taxon>
        <taxon>Sternorrhyncha</taxon>
        <taxon>Aphidomorpha</taxon>
        <taxon>Aphidoidea</taxon>
        <taxon>Aphididae</taxon>
        <taxon>Sipha</taxon>
    </lineage>
</organism>
<sequence>MMKKPFFTTTTPPPASTPCLSGTTCLHVMLGTLSSLPPLCIYNHHHRHHHNLHNHYKRNTSIMSGLIVVWRQPHMLLCLRRFGSVRHFCDKFSVYIVSSD</sequence>
<name>A0A2S2Q0J6_9HEMI</name>
<dbReference type="AlphaFoldDB" id="A0A2S2Q0J6"/>
<dbReference type="EMBL" id="GGMS01002016">
    <property type="protein sequence ID" value="MBY71219.1"/>
    <property type="molecule type" value="Transcribed_RNA"/>
</dbReference>
<reference evidence="1" key="1">
    <citation type="submission" date="2018-04" db="EMBL/GenBank/DDBJ databases">
        <title>Transcriptome assembly of Sipha flava.</title>
        <authorList>
            <person name="Scully E.D."/>
            <person name="Geib S.M."/>
            <person name="Palmer N.A."/>
            <person name="Koch K."/>
            <person name="Bradshaw J."/>
            <person name="Heng-Moss T."/>
            <person name="Sarath G."/>
        </authorList>
    </citation>
    <scope>NUCLEOTIDE SEQUENCE</scope>
</reference>
<accession>A0A2S2Q0J6</accession>
<gene>
    <name evidence="1" type="ORF">g.184535</name>
</gene>
<protein>
    <submittedName>
        <fullName evidence="1">Uncharacterized protein</fullName>
    </submittedName>
</protein>